<dbReference type="InterPro" id="IPR012910">
    <property type="entry name" value="Plug_dom"/>
</dbReference>
<accession>A0A150WZF8</accession>
<dbReference type="EMBL" id="LRPC01000031">
    <property type="protein sequence ID" value="KYG71854.1"/>
    <property type="molecule type" value="Genomic_DNA"/>
</dbReference>
<keyword evidence="4 8" id="KW-0812">Transmembrane</keyword>
<feature type="signal peptide" evidence="9">
    <location>
        <begin position="1"/>
        <end position="32"/>
    </location>
</feature>
<dbReference type="STRING" id="333140.AWW68_17715"/>
<comment type="subcellular location">
    <subcellularLocation>
        <location evidence="1 8">Cell outer membrane</location>
        <topology evidence="1 8">Multi-pass membrane protein</topology>
    </subcellularLocation>
</comment>
<proteinExistence type="inferred from homology"/>
<feature type="chain" id="PRO_5007574011" evidence="9">
    <location>
        <begin position="33"/>
        <end position="1086"/>
    </location>
</feature>
<dbReference type="Gene3D" id="2.40.170.20">
    <property type="entry name" value="TonB-dependent receptor, beta-barrel domain"/>
    <property type="match status" value="1"/>
</dbReference>
<name>A0A150WZF8_9BACT</name>
<comment type="similarity">
    <text evidence="8">Belongs to the TonB-dependent receptor family.</text>
</comment>
<evidence type="ECO:0000256" key="5">
    <source>
        <dbReference type="ARBA" id="ARBA00022729"/>
    </source>
</evidence>
<dbReference type="SUPFAM" id="SSF56935">
    <property type="entry name" value="Porins"/>
    <property type="match status" value="1"/>
</dbReference>
<dbReference type="InterPro" id="IPR008969">
    <property type="entry name" value="CarboxyPept-like_regulatory"/>
</dbReference>
<dbReference type="RefSeq" id="WP_068224905.1">
    <property type="nucleotide sequence ID" value="NZ_LRPC01000031.1"/>
</dbReference>
<protein>
    <submittedName>
        <fullName evidence="11">SusC/RagA family TonB-linked outer membrane protein</fullName>
    </submittedName>
</protein>
<dbReference type="Gene3D" id="2.170.130.10">
    <property type="entry name" value="TonB-dependent receptor, plug domain"/>
    <property type="match status" value="1"/>
</dbReference>
<keyword evidence="7 8" id="KW-0998">Cell outer membrane</keyword>
<dbReference type="GO" id="GO:0044718">
    <property type="term" value="P:siderophore transmembrane transport"/>
    <property type="evidence" value="ECO:0007669"/>
    <property type="project" value="TreeGrafter"/>
</dbReference>
<dbReference type="Proteomes" id="UP000075606">
    <property type="component" value="Unassembled WGS sequence"/>
</dbReference>
<evidence type="ECO:0000256" key="2">
    <source>
        <dbReference type="ARBA" id="ARBA00022448"/>
    </source>
</evidence>
<dbReference type="SUPFAM" id="SSF49464">
    <property type="entry name" value="Carboxypeptidase regulatory domain-like"/>
    <property type="match status" value="1"/>
</dbReference>
<dbReference type="PANTHER" id="PTHR30069:SF29">
    <property type="entry name" value="HEMOGLOBIN AND HEMOGLOBIN-HAPTOGLOBIN-BINDING PROTEIN 1-RELATED"/>
    <property type="match status" value="1"/>
</dbReference>
<sequence length="1086" mass="119485">MKNCANKPSRMSVWLTALAIIMGVFMHPEAKAGALTESLDKTITGTVVDAATNEPLPFVTVKVKGTTLGMVTDADGRFNLSIPDNSDVLVFSFVGYVTLEETIGNRSVINVSLSENVTSLQEVVVTALGVERESKALGYSVQEVQGEELTEARETNVVDALSGKIAGVQITGSGSGVGGSSRVIIRGESSLNVNANQPLFVVDGIPISNNVNGSSGSGNLEVDYGNAAGEINPDDIASVSVLKGPAAAALYGSRAANGAILITTKSGKGKRGLGITFNSNVSFENPLRLPEWQDVYGQGNNGQFAFVDGSGSGIADGVDESWGPRMDGQLIPQFDSPRDAEGFRGGDLNAPAGSTITPTPWVANPDNINDFFETGVTLTNNISVSANNDFGNVRFSYTNLDQKGMVPNTDLKRNTVSLKTDMNLTDKLKVSASANYVNTQSDNRPAISYGTESLMYLWIWYGRQINTNNLRNYWMPGLEGVQQFNYNYNYHDNPYFTTYENTNGQNKNRIFGTVSASYQFTDELSLMVRTGIDFYNELRDRKRAFSTQRFPLGMYREDKLFFYEQNSDVLLTYNKEVNEDFSFTVSVGGNRMSQTNNYNQTVAPQLLIPGIYNFSNSAVNLQVNQYDQEKKINSIYGYGQFAYKNMLFLDITGRNDWSSTLPVENNSYFYPSITASAVLSDMFILPSVISFAKVRAAYAEVGNDTNPYSLTNVYNSSTAWGGVQAKSESSTLANAELKPERTSSYEIGADLRMFGGRFGVDFTYYDNRTRDQIIPITLDIATGYASRIINAGEIQNNGIELMAYGTPVQKVNGVTWDASVNFTRNRSKVIELDENVDAYTLTERNGAFVQAREGERMGDIYGVGFARVEDPNSEYFGQIIHSAEGTPLRDPELKKQGNYNPDWMMGIQNTLSYKNFSFGFLFDIRHGGIVVSRTKTIGSTSGQLKETLYGRENGYDLTQEENGIVSPGVVENPDGSYSPNTTKVSSRNWHNRYYERNNVEAAKYDASYVKLREVRIGYTMPSSWFANSFVQSIKVSVVGRNLALWTENPHFDPDVMAMSGGTLQPGIENMAYPSARSIGFNLNVKF</sequence>
<evidence type="ECO:0000256" key="7">
    <source>
        <dbReference type="ARBA" id="ARBA00023237"/>
    </source>
</evidence>
<gene>
    <name evidence="11" type="ORF">AWW68_17715</name>
</gene>
<keyword evidence="5 9" id="KW-0732">Signal</keyword>
<evidence type="ECO:0000256" key="3">
    <source>
        <dbReference type="ARBA" id="ARBA00022452"/>
    </source>
</evidence>
<dbReference type="InterPro" id="IPR023997">
    <property type="entry name" value="TonB-dep_OMP_SusC/RagA_CS"/>
</dbReference>
<dbReference type="InterPro" id="IPR023996">
    <property type="entry name" value="TonB-dep_OMP_SusC/RagA"/>
</dbReference>
<evidence type="ECO:0000313" key="11">
    <source>
        <dbReference type="EMBL" id="KYG71854.1"/>
    </source>
</evidence>
<dbReference type="AlphaFoldDB" id="A0A150WZF8"/>
<feature type="domain" description="TonB-dependent receptor plug" evidence="10">
    <location>
        <begin position="137"/>
        <end position="259"/>
    </location>
</feature>
<keyword evidence="6 8" id="KW-0472">Membrane</keyword>
<comment type="caution">
    <text evidence="11">The sequence shown here is derived from an EMBL/GenBank/DDBJ whole genome shotgun (WGS) entry which is preliminary data.</text>
</comment>
<evidence type="ECO:0000313" key="12">
    <source>
        <dbReference type="Proteomes" id="UP000075606"/>
    </source>
</evidence>
<evidence type="ECO:0000256" key="9">
    <source>
        <dbReference type="SAM" id="SignalP"/>
    </source>
</evidence>
<evidence type="ECO:0000256" key="4">
    <source>
        <dbReference type="ARBA" id="ARBA00022692"/>
    </source>
</evidence>
<dbReference type="Gene3D" id="2.60.40.1120">
    <property type="entry name" value="Carboxypeptidase-like, regulatory domain"/>
    <property type="match status" value="1"/>
</dbReference>
<evidence type="ECO:0000259" key="10">
    <source>
        <dbReference type="Pfam" id="PF07715"/>
    </source>
</evidence>
<dbReference type="Pfam" id="PF13715">
    <property type="entry name" value="CarbopepD_reg_2"/>
    <property type="match status" value="1"/>
</dbReference>
<evidence type="ECO:0000256" key="6">
    <source>
        <dbReference type="ARBA" id="ARBA00023136"/>
    </source>
</evidence>
<dbReference type="NCBIfam" id="TIGR04056">
    <property type="entry name" value="OMP_RagA_SusC"/>
    <property type="match status" value="1"/>
</dbReference>
<evidence type="ECO:0000256" key="1">
    <source>
        <dbReference type="ARBA" id="ARBA00004571"/>
    </source>
</evidence>
<keyword evidence="3 8" id="KW-1134">Transmembrane beta strand</keyword>
<dbReference type="InterPro" id="IPR039426">
    <property type="entry name" value="TonB-dep_rcpt-like"/>
</dbReference>
<dbReference type="InterPro" id="IPR036942">
    <property type="entry name" value="Beta-barrel_TonB_sf"/>
</dbReference>
<dbReference type="GO" id="GO:0015344">
    <property type="term" value="F:siderophore uptake transmembrane transporter activity"/>
    <property type="evidence" value="ECO:0007669"/>
    <property type="project" value="TreeGrafter"/>
</dbReference>
<dbReference type="GO" id="GO:0009279">
    <property type="term" value="C:cell outer membrane"/>
    <property type="evidence" value="ECO:0007669"/>
    <property type="project" value="UniProtKB-SubCell"/>
</dbReference>
<dbReference type="InterPro" id="IPR037066">
    <property type="entry name" value="Plug_dom_sf"/>
</dbReference>
<reference evidence="11 12" key="1">
    <citation type="submission" date="2016-01" db="EMBL/GenBank/DDBJ databases">
        <title>Genome sequencing of Roseivirga spongicola UST030701-084.</title>
        <authorList>
            <person name="Selvaratnam C."/>
            <person name="Thevarajoo S."/>
            <person name="Goh K.M."/>
            <person name="Ee R."/>
            <person name="Chan K.-G."/>
            <person name="Chong C.S."/>
        </authorList>
    </citation>
    <scope>NUCLEOTIDE SEQUENCE [LARGE SCALE GENOMIC DNA]</scope>
    <source>
        <strain evidence="11 12">UST030701-084</strain>
    </source>
</reference>
<dbReference type="PANTHER" id="PTHR30069">
    <property type="entry name" value="TONB-DEPENDENT OUTER MEMBRANE RECEPTOR"/>
    <property type="match status" value="1"/>
</dbReference>
<dbReference type="PROSITE" id="PS52016">
    <property type="entry name" value="TONB_DEPENDENT_REC_3"/>
    <property type="match status" value="1"/>
</dbReference>
<keyword evidence="12" id="KW-1185">Reference proteome</keyword>
<organism evidence="11 12">
    <name type="scientific">Roseivirga spongicola</name>
    <dbReference type="NCBI Taxonomy" id="333140"/>
    <lineage>
        <taxon>Bacteria</taxon>
        <taxon>Pseudomonadati</taxon>
        <taxon>Bacteroidota</taxon>
        <taxon>Cytophagia</taxon>
        <taxon>Cytophagales</taxon>
        <taxon>Roseivirgaceae</taxon>
        <taxon>Roseivirga</taxon>
    </lineage>
</organism>
<evidence type="ECO:0000256" key="8">
    <source>
        <dbReference type="PROSITE-ProRule" id="PRU01360"/>
    </source>
</evidence>
<dbReference type="Pfam" id="PF07715">
    <property type="entry name" value="Plug"/>
    <property type="match status" value="1"/>
</dbReference>
<dbReference type="NCBIfam" id="TIGR04057">
    <property type="entry name" value="SusC_RagA_signa"/>
    <property type="match status" value="1"/>
</dbReference>
<keyword evidence="2 8" id="KW-0813">Transport</keyword>